<organism evidence="2">
    <name type="scientific">Caldilineaceae bacterium SB0662_bin_9</name>
    <dbReference type="NCBI Taxonomy" id="2605258"/>
    <lineage>
        <taxon>Bacteria</taxon>
        <taxon>Bacillati</taxon>
        <taxon>Chloroflexota</taxon>
        <taxon>Caldilineae</taxon>
        <taxon>Caldilineales</taxon>
        <taxon>Caldilineaceae</taxon>
    </lineage>
</organism>
<dbReference type="NCBIfam" id="TIGR01976">
    <property type="entry name" value="am_tr_V_VC1184"/>
    <property type="match status" value="1"/>
</dbReference>
<reference evidence="2" key="1">
    <citation type="submission" date="2019-09" db="EMBL/GenBank/DDBJ databases">
        <title>Characterisation of the sponge microbiome using genome-centric metagenomics.</title>
        <authorList>
            <person name="Engelberts J.P."/>
            <person name="Robbins S.J."/>
            <person name="De Goeij J.M."/>
            <person name="Aranda M."/>
            <person name="Bell S.C."/>
            <person name="Webster N.S."/>
        </authorList>
    </citation>
    <scope>NUCLEOTIDE SEQUENCE</scope>
    <source>
        <strain evidence="2">SB0662_bin_9</strain>
    </source>
</reference>
<dbReference type="InterPro" id="IPR011340">
    <property type="entry name" value="Cys_dSase-rel"/>
</dbReference>
<dbReference type="InterPro" id="IPR015422">
    <property type="entry name" value="PyrdxlP-dep_Trfase_small"/>
</dbReference>
<feature type="domain" description="Aminotransferase class V" evidence="1">
    <location>
        <begin position="40"/>
        <end position="297"/>
    </location>
</feature>
<gene>
    <name evidence="2" type="ORF">F4Y08_15940</name>
</gene>
<evidence type="ECO:0000313" key="2">
    <source>
        <dbReference type="EMBL" id="MYD91797.1"/>
    </source>
</evidence>
<dbReference type="PANTHER" id="PTHR43586">
    <property type="entry name" value="CYSTEINE DESULFURASE"/>
    <property type="match status" value="1"/>
</dbReference>
<dbReference type="AlphaFoldDB" id="A0A6B1DY59"/>
<dbReference type="Gene3D" id="3.90.1150.10">
    <property type="entry name" value="Aspartate Aminotransferase, domain 1"/>
    <property type="match status" value="1"/>
</dbReference>
<dbReference type="InterPro" id="IPR015424">
    <property type="entry name" value="PyrdxlP-dep_Trfase"/>
</dbReference>
<protein>
    <submittedName>
        <fullName evidence="2">Cysteine desulfurase-like protein</fullName>
    </submittedName>
</protein>
<dbReference type="SUPFAM" id="SSF53383">
    <property type="entry name" value="PLP-dependent transferases"/>
    <property type="match status" value="1"/>
</dbReference>
<dbReference type="PANTHER" id="PTHR43586:SF21">
    <property type="entry name" value="PYRIDOXAL PHOSPHATE (PLP)-DEPENDENT ASPARTATE AMINOTRANSFERASE SUPERFAMILY"/>
    <property type="match status" value="1"/>
</dbReference>
<dbReference type="EMBL" id="VXPY01000115">
    <property type="protein sequence ID" value="MYD91797.1"/>
    <property type="molecule type" value="Genomic_DNA"/>
</dbReference>
<sequence length="426" mass="46815">METSTALPNQGDDSTVPLQLNHVRSQFPSLQEHYDGVPAVFCDSPGGSQMPESVVMAMQEYLGRFMANTGGQFATSIATDEVVAEAHRLAADFMHCAPQEVVFGANMTNLTYLISRSVGRTLSHGDEIIVSELDHEANIAPWLQMAEERNLVVHWARIDRETCTLNLEQLRSLIGRRTRLIAVGLASNFSGSINPVAHIASWARAAGAMVYVDAVHYAPHGLLDVRALDCDFLVTSAYKHFGPHLGVLYGKERHLNRLPAYQVRAHDGSLPGKFEIGTSNFEALAGFCACIQYISSLAAGDPDLLISASRRDMIETAFGLIREHERNLMTRFLEGLRNLAGYRLYGRTAATDRVPTFALRREGTTPRQLAVHLAERNIFAWDGNFYALAVAEALGVEQSGGVLRIGFAHYNTENEVDTVLEALDSV</sequence>
<dbReference type="Pfam" id="PF00266">
    <property type="entry name" value="Aminotran_5"/>
    <property type="match status" value="2"/>
</dbReference>
<name>A0A6B1DY59_9CHLR</name>
<dbReference type="Gene3D" id="3.40.640.10">
    <property type="entry name" value="Type I PLP-dependent aspartate aminotransferase-like (Major domain)"/>
    <property type="match status" value="1"/>
</dbReference>
<comment type="caution">
    <text evidence="2">The sequence shown here is derived from an EMBL/GenBank/DDBJ whole genome shotgun (WGS) entry which is preliminary data.</text>
</comment>
<evidence type="ECO:0000259" key="1">
    <source>
        <dbReference type="Pfam" id="PF00266"/>
    </source>
</evidence>
<dbReference type="InterPro" id="IPR000192">
    <property type="entry name" value="Aminotrans_V_dom"/>
</dbReference>
<feature type="domain" description="Aminotransferase class V" evidence="1">
    <location>
        <begin position="319"/>
        <end position="418"/>
    </location>
</feature>
<dbReference type="InterPro" id="IPR015421">
    <property type="entry name" value="PyrdxlP-dep_Trfase_major"/>
</dbReference>
<accession>A0A6B1DY59</accession>
<proteinExistence type="predicted"/>